<name>A0A0N5D7G5_THECL</name>
<evidence type="ECO:0000313" key="3">
    <source>
        <dbReference type="Proteomes" id="UP000276776"/>
    </source>
</evidence>
<feature type="compositionally biased region" description="Basic and acidic residues" evidence="1">
    <location>
        <begin position="103"/>
        <end position="112"/>
    </location>
</feature>
<evidence type="ECO:0000313" key="2">
    <source>
        <dbReference type="EMBL" id="VDN06597.1"/>
    </source>
</evidence>
<dbReference type="Proteomes" id="UP000276776">
    <property type="component" value="Unassembled WGS sequence"/>
</dbReference>
<dbReference type="OMA" id="FRMCAPQ"/>
<keyword evidence="3" id="KW-1185">Reference proteome</keyword>
<dbReference type="OrthoDB" id="5778082at2759"/>
<protein>
    <submittedName>
        <fullName evidence="4">RRM domain-containing protein</fullName>
    </submittedName>
</protein>
<evidence type="ECO:0000256" key="1">
    <source>
        <dbReference type="SAM" id="MobiDB-lite"/>
    </source>
</evidence>
<reference evidence="2 3" key="2">
    <citation type="submission" date="2018-11" db="EMBL/GenBank/DDBJ databases">
        <authorList>
            <consortium name="Pathogen Informatics"/>
        </authorList>
    </citation>
    <scope>NUCLEOTIDE SEQUENCE [LARGE SCALE GENOMIC DNA]</scope>
</reference>
<gene>
    <name evidence="2" type="ORF">TCLT_LOCUS9001</name>
</gene>
<reference evidence="4" key="1">
    <citation type="submission" date="2017-02" db="UniProtKB">
        <authorList>
            <consortium name="WormBaseParasite"/>
        </authorList>
    </citation>
    <scope>IDENTIFICATION</scope>
</reference>
<organism evidence="4">
    <name type="scientific">Thelazia callipaeda</name>
    <name type="common">Oriental eyeworm</name>
    <name type="synonym">Parasitic nematode</name>
    <dbReference type="NCBI Taxonomy" id="103827"/>
    <lineage>
        <taxon>Eukaryota</taxon>
        <taxon>Metazoa</taxon>
        <taxon>Ecdysozoa</taxon>
        <taxon>Nematoda</taxon>
        <taxon>Chromadorea</taxon>
        <taxon>Rhabditida</taxon>
        <taxon>Spirurina</taxon>
        <taxon>Spiruromorpha</taxon>
        <taxon>Thelazioidea</taxon>
        <taxon>Thelaziidae</taxon>
        <taxon>Thelazia</taxon>
    </lineage>
</organism>
<dbReference type="WBParaSite" id="TCLT_0000901201-mRNA-1">
    <property type="protein sequence ID" value="TCLT_0000901201-mRNA-1"/>
    <property type="gene ID" value="TCLT_0000901201"/>
</dbReference>
<dbReference type="STRING" id="103827.A0A0N5D7G5"/>
<sequence length="340" mass="39453">MLQNAPTVSEMLTSEKLIRAQLTFFNVPRIGAASHQVIRSLIESECGKEIAIFDITISNRRWRVRFYRSEHALEVLRTLNGYRFRNRFLSICYEDIYPHKESEKQSNKHESVTKTIHHHTSLQTNDNPKKSVIWTAVECLEIEHFKSGLMRLLQDIDKHQQGIAIDDTRIKRLTPHESRLVNMMLKQWPAGLFRMCAPQIRLTGRYLSLANHSQKTVVNKVVVEKLEDIIDELLQSYPHIYVESWEPMAPTVIHNSYQLVEYARALLHRFGIQQAFVDLPWRIFTALLPSHSGWPKDPQELMTTVAKLSPHTVVFGKTLFLISDGRHRKALAQKLSCLPE</sequence>
<evidence type="ECO:0000313" key="4">
    <source>
        <dbReference type="WBParaSite" id="TCLT_0000901201-mRNA-1"/>
    </source>
</evidence>
<accession>A0A0N5D7G5</accession>
<dbReference type="EMBL" id="UYYF01004714">
    <property type="protein sequence ID" value="VDN06597.1"/>
    <property type="molecule type" value="Genomic_DNA"/>
</dbReference>
<feature type="region of interest" description="Disordered" evidence="1">
    <location>
        <begin position="103"/>
        <end position="124"/>
    </location>
</feature>
<dbReference type="AlphaFoldDB" id="A0A0N5D7G5"/>
<proteinExistence type="predicted"/>